<dbReference type="InterPro" id="IPR004000">
    <property type="entry name" value="Actin"/>
</dbReference>
<proteinExistence type="inferred from homology"/>
<dbReference type="EMBL" id="LCWF01000140">
    <property type="protein sequence ID" value="KKY17564.1"/>
    <property type="molecule type" value="Genomic_DNA"/>
</dbReference>
<sequence>MPKPSKSRQKEEPLPSNTLIIDNGAYLLKAGFSSDTANTDADLLTNCHVIPNALARTRDRRTYIASQLENISDWTDAIFRRPVEKGQIVSWEAQKAVWDHTFFDEKTAAKDLFVKDAGDTTLVLTEPPNTLPSLQKNADEIIMEEWGFGAYSRVIGPSLNAYNDIHPSMGDPVSGTPPPDSGPVECLLVVDSGYSHTTITPIYKGRPIQRAIRRLDFGGKHLTNMLKEIVSTRHYDLHQDTHLVNDIKERTCFVSQNFNSDLEATWKGNSSRSKKSRNPTRLPTPPETSTDSTDNDAMHMDPPTNTPELPSSSSPTSLFIDYVLPDGLHIKQGFTRPHDPSQQATSTNPKKRPHSPSPTPSTTHHPETFMTLSNERFTVPEILFTPSDLGLTPSTPTPLAGIPELIHQSLTTLPPAIQATMLSNILVVGGNANIPGFVSRLKTEVRSLSHSSWNVRVAKMDDPLKATWLGGARMACSMRKNKTAFKQLVVTKEEYAEFGAGWVARKFSGLG</sequence>
<evidence type="ECO:0000256" key="1">
    <source>
        <dbReference type="RuleBase" id="RU000487"/>
    </source>
</evidence>
<dbReference type="Gene3D" id="3.90.640.10">
    <property type="entry name" value="Actin, Chain A, domain 4"/>
    <property type="match status" value="1"/>
</dbReference>
<dbReference type="Pfam" id="PF00022">
    <property type="entry name" value="Actin"/>
    <property type="match status" value="1"/>
</dbReference>
<dbReference type="SMART" id="SM00268">
    <property type="entry name" value="ACTIN"/>
    <property type="match status" value="1"/>
</dbReference>
<reference evidence="3 4" key="1">
    <citation type="submission" date="2015-05" db="EMBL/GenBank/DDBJ databases">
        <title>Distinctive expansion of gene families associated with plant cell wall degradation and secondary metabolism in the genomes of grapevine trunk pathogens.</title>
        <authorList>
            <person name="Lawrence D.P."/>
            <person name="Travadon R."/>
            <person name="Rolshausen P.E."/>
            <person name="Baumgartner K."/>
        </authorList>
    </citation>
    <scope>NUCLEOTIDE SEQUENCE [LARGE SCALE GENOMIC DNA]</scope>
    <source>
        <strain evidence="3">UCRPC4</strain>
    </source>
</reference>
<dbReference type="SUPFAM" id="SSF53067">
    <property type="entry name" value="Actin-like ATPase domain"/>
    <property type="match status" value="2"/>
</dbReference>
<protein>
    <submittedName>
        <fullName evidence="3">Putative actin family protein</fullName>
    </submittedName>
</protein>
<dbReference type="GO" id="GO:0000812">
    <property type="term" value="C:Swr1 complex"/>
    <property type="evidence" value="ECO:0007669"/>
    <property type="project" value="EnsemblFungi"/>
</dbReference>
<gene>
    <name evidence="3" type="ORF">UCRPC4_g05465</name>
</gene>
<dbReference type="CDD" id="cd10210">
    <property type="entry name" value="ASKHA_NBD_Arp6"/>
    <property type="match status" value="1"/>
</dbReference>
<dbReference type="OrthoDB" id="6220758at2759"/>
<accession>A0A0G2E4A6</accession>
<comment type="similarity">
    <text evidence="1">Belongs to the actin family.</text>
</comment>
<dbReference type="GO" id="GO:0006338">
    <property type="term" value="P:chromatin remodeling"/>
    <property type="evidence" value="ECO:0007669"/>
    <property type="project" value="EnsemblFungi"/>
</dbReference>
<feature type="region of interest" description="Disordered" evidence="2">
    <location>
        <begin position="264"/>
        <end position="317"/>
    </location>
</feature>
<keyword evidence="4" id="KW-1185">Reference proteome</keyword>
<dbReference type="InterPro" id="IPR043129">
    <property type="entry name" value="ATPase_NBD"/>
</dbReference>
<dbReference type="PANTHER" id="PTHR11937">
    <property type="entry name" value="ACTIN"/>
    <property type="match status" value="1"/>
</dbReference>
<name>A0A0G2E4A6_PHACM</name>
<comment type="caution">
    <text evidence="3">The sequence shown here is derived from an EMBL/GenBank/DDBJ whole genome shotgun (WGS) entry which is preliminary data.</text>
</comment>
<feature type="region of interest" description="Disordered" evidence="2">
    <location>
        <begin position="330"/>
        <end position="367"/>
    </location>
</feature>
<evidence type="ECO:0000313" key="3">
    <source>
        <dbReference type="EMBL" id="KKY17564.1"/>
    </source>
</evidence>
<feature type="compositionally biased region" description="Low complexity" evidence="2">
    <location>
        <begin position="302"/>
        <end position="317"/>
    </location>
</feature>
<evidence type="ECO:0000256" key="2">
    <source>
        <dbReference type="SAM" id="MobiDB-lite"/>
    </source>
</evidence>
<reference evidence="3 4" key="2">
    <citation type="submission" date="2015-05" db="EMBL/GenBank/DDBJ databases">
        <authorList>
            <person name="Morales-Cruz A."/>
            <person name="Amrine K.C."/>
            <person name="Cantu D."/>
        </authorList>
    </citation>
    <scope>NUCLEOTIDE SEQUENCE [LARGE SCALE GENOMIC DNA]</scope>
    <source>
        <strain evidence="3">UCRPC4</strain>
    </source>
</reference>
<dbReference type="Proteomes" id="UP000053317">
    <property type="component" value="Unassembled WGS sequence"/>
</dbReference>
<dbReference type="AlphaFoldDB" id="A0A0G2E4A6"/>
<dbReference type="Gene3D" id="3.30.420.40">
    <property type="match status" value="2"/>
</dbReference>
<evidence type="ECO:0000313" key="4">
    <source>
        <dbReference type="Proteomes" id="UP000053317"/>
    </source>
</evidence>
<organism evidence="3 4">
    <name type="scientific">Phaeomoniella chlamydospora</name>
    <name type="common">Phaeoacremonium chlamydosporum</name>
    <dbReference type="NCBI Taxonomy" id="158046"/>
    <lineage>
        <taxon>Eukaryota</taxon>
        <taxon>Fungi</taxon>
        <taxon>Dikarya</taxon>
        <taxon>Ascomycota</taxon>
        <taxon>Pezizomycotina</taxon>
        <taxon>Eurotiomycetes</taxon>
        <taxon>Chaetothyriomycetidae</taxon>
        <taxon>Phaeomoniellales</taxon>
        <taxon>Phaeomoniellaceae</taxon>
        <taxon>Phaeomoniella</taxon>
    </lineage>
</organism>